<dbReference type="GO" id="GO:0008236">
    <property type="term" value="F:serine-type peptidase activity"/>
    <property type="evidence" value="ECO:0007669"/>
    <property type="project" value="UniProtKB-KW"/>
</dbReference>
<evidence type="ECO:0000256" key="1">
    <source>
        <dbReference type="ARBA" id="ARBA00022670"/>
    </source>
</evidence>
<accession>A0A3N1P1W6</accession>
<evidence type="ECO:0000313" key="5">
    <source>
        <dbReference type="EMBL" id="ROQ20710.1"/>
    </source>
</evidence>
<keyword evidence="6" id="KW-1185">Reference proteome</keyword>
<dbReference type="PROSITE" id="PS00138">
    <property type="entry name" value="SUBTILASE_SER"/>
    <property type="match status" value="1"/>
</dbReference>
<comment type="caution">
    <text evidence="5">The sequence shown here is derived from an EMBL/GenBank/DDBJ whole genome shotgun (WGS) entry which is preliminary data.</text>
</comment>
<feature type="chain" id="PRO_5018259341" evidence="4">
    <location>
        <begin position="24"/>
        <end position="199"/>
    </location>
</feature>
<dbReference type="Proteomes" id="UP000273643">
    <property type="component" value="Unassembled WGS sequence"/>
</dbReference>
<proteinExistence type="predicted"/>
<dbReference type="GO" id="GO:0006508">
    <property type="term" value="P:proteolysis"/>
    <property type="evidence" value="ECO:0007669"/>
    <property type="project" value="UniProtKB-KW"/>
</dbReference>
<organism evidence="5 6">
    <name type="scientific">Marinimicrobium koreense</name>
    <dbReference type="NCBI Taxonomy" id="306545"/>
    <lineage>
        <taxon>Bacteria</taxon>
        <taxon>Pseudomonadati</taxon>
        <taxon>Pseudomonadota</taxon>
        <taxon>Gammaproteobacteria</taxon>
        <taxon>Cellvibrionales</taxon>
        <taxon>Cellvibrionaceae</taxon>
        <taxon>Marinimicrobium</taxon>
    </lineage>
</organism>
<gene>
    <name evidence="5" type="ORF">EDC38_1323</name>
</gene>
<keyword evidence="2" id="KW-0378">Hydrolase</keyword>
<name>A0A3N1P1W6_9GAMM</name>
<sequence>MKTRMNRREILRYTAWLTGTSVAAPLASAVLTGCSEAPPGDAAPSATPADGQLLHFFSPKAFGLITEIADTLLPRTDSPSASDVGVPQTLDTMLGKVLEQGYVEQFQRLWTDLEAALTQANFASQSQGEREALLSQLETSTDAAQASARDGMVMLKQQVVIYYLTSETIGEQYLNYLPIPGEYKPCISVDDVDNKKWAI</sequence>
<protein>
    <submittedName>
        <fullName evidence="5">Gluconate 2-dehydrogenase subunit 3-like protein</fullName>
    </submittedName>
</protein>
<keyword evidence="1" id="KW-0645">Protease</keyword>
<dbReference type="InterPro" id="IPR023828">
    <property type="entry name" value="Peptidase_S8_Ser-AS"/>
</dbReference>
<dbReference type="InterPro" id="IPR006311">
    <property type="entry name" value="TAT_signal"/>
</dbReference>
<evidence type="ECO:0000256" key="2">
    <source>
        <dbReference type="ARBA" id="ARBA00022801"/>
    </source>
</evidence>
<reference evidence="5 6" key="1">
    <citation type="submission" date="2018-11" db="EMBL/GenBank/DDBJ databases">
        <title>Genomic Encyclopedia of Type Strains, Phase IV (KMG-IV): sequencing the most valuable type-strain genomes for metagenomic binning, comparative biology and taxonomic classification.</title>
        <authorList>
            <person name="Goeker M."/>
        </authorList>
    </citation>
    <scope>NUCLEOTIDE SEQUENCE [LARGE SCALE GENOMIC DNA]</scope>
    <source>
        <strain evidence="5 6">DSM 16974</strain>
    </source>
</reference>
<keyword evidence="3" id="KW-0720">Serine protease</keyword>
<dbReference type="AlphaFoldDB" id="A0A3N1P1W6"/>
<evidence type="ECO:0000256" key="4">
    <source>
        <dbReference type="SAM" id="SignalP"/>
    </source>
</evidence>
<dbReference type="Pfam" id="PF13618">
    <property type="entry name" value="Gluconate_2-dh3"/>
    <property type="match status" value="1"/>
</dbReference>
<dbReference type="PROSITE" id="PS51257">
    <property type="entry name" value="PROKAR_LIPOPROTEIN"/>
    <property type="match status" value="1"/>
</dbReference>
<dbReference type="OrthoDB" id="6385145at2"/>
<dbReference type="EMBL" id="RJUK01000001">
    <property type="protein sequence ID" value="ROQ20710.1"/>
    <property type="molecule type" value="Genomic_DNA"/>
</dbReference>
<evidence type="ECO:0000313" key="6">
    <source>
        <dbReference type="Proteomes" id="UP000273643"/>
    </source>
</evidence>
<evidence type="ECO:0000256" key="3">
    <source>
        <dbReference type="ARBA" id="ARBA00022825"/>
    </source>
</evidence>
<feature type="signal peptide" evidence="4">
    <location>
        <begin position="1"/>
        <end position="23"/>
    </location>
</feature>
<dbReference type="PROSITE" id="PS51318">
    <property type="entry name" value="TAT"/>
    <property type="match status" value="1"/>
</dbReference>
<keyword evidence="4" id="KW-0732">Signal</keyword>
<dbReference type="InterPro" id="IPR027056">
    <property type="entry name" value="Gluconate_2DH_su3"/>
</dbReference>